<dbReference type="SMART" id="SM00387">
    <property type="entry name" value="HATPase_c"/>
    <property type="match status" value="1"/>
</dbReference>
<dbReference type="PRINTS" id="PR00344">
    <property type="entry name" value="BCTRLSENSOR"/>
</dbReference>
<dbReference type="InterPro" id="IPR005467">
    <property type="entry name" value="His_kinase_dom"/>
</dbReference>
<evidence type="ECO:0000256" key="7">
    <source>
        <dbReference type="SAM" id="Coils"/>
    </source>
</evidence>
<feature type="domain" description="PAC" evidence="10">
    <location>
        <begin position="318"/>
        <end position="369"/>
    </location>
</feature>
<dbReference type="SUPFAM" id="SSF55874">
    <property type="entry name" value="ATPase domain of HSP90 chaperone/DNA topoisomerase II/histidine kinase"/>
    <property type="match status" value="1"/>
</dbReference>
<dbReference type="GO" id="GO:0000155">
    <property type="term" value="F:phosphorelay sensor kinase activity"/>
    <property type="evidence" value="ECO:0007669"/>
    <property type="project" value="InterPro"/>
</dbReference>
<feature type="domain" description="PAS" evidence="9">
    <location>
        <begin position="249"/>
        <end position="296"/>
    </location>
</feature>
<dbReference type="Gene3D" id="1.10.287.130">
    <property type="match status" value="1"/>
</dbReference>
<evidence type="ECO:0000259" key="8">
    <source>
        <dbReference type="PROSITE" id="PS50109"/>
    </source>
</evidence>
<keyword evidence="4" id="KW-0418">Kinase</keyword>
<evidence type="ECO:0000313" key="11">
    <source>
        <dbReference type="EMBL" id="VAX15448.1"/>
    </source>
</evidence>
<evidence type="ECO:0000256" key="4">
    <source>
        <dbReference type="ARBA" id="ARBA00022777"/>
    </source>
</evidence>
<dbReference type="GO" id="GO:0005524">
    <property type="term" value="F:ATP binding"/>
    <property type="evidence" value="ECO:0007669"/>
    <property type="project" value="UniProtKB-KW"/>
</dbReference>
<evidence type="ECO:0000256" key="5">
    <source>
        <dbReference type="ARBA" id="ARBA00022840"/>
    </source>
</evidence>
<dbReference type="SUPFAM" id="SSF55781">
    <property type="entry name" value="GAF domain-like"/>
    <property type="match status" value="1"/>
</dbReference>
<dbReference type="Gene3D" id="3.30.450.40">
    <property type="match status" value="1"/>
</dbReference>
<dbReference type="InterPro" id="IPR036890">
    <property type="entry name" value="HATPase_C_sf"/>
</dbReference>
<dbReference type="Gene3D" id="3.30.565.10">
    <property type="entry name" value="Histidine kinase-like ATPase, C-terminal domain"/>
    <property type="match status" value="1"/>
</dbReference>
<dbReference type="Pfam" id="PF01590">
    <property type="entry name" value="GAF"/>
    <property type="match status" value="1"/>
</dbReference>
<evidence type="ECO:0000256" key="1">
    <source>
        <dbReference type="ARBA" id="ARBA00022553"/>
    </source>
</evidence>
<dbReference type="InterPro" id="IPR003018">
    <property type="entry name" value="GAF"/>
</dbReference>
<dbReference type="SUPFAM" id="SSF55785">
    <property type="entry name" value="PYP-like sensor domain (PAS domain)"/>
    <property type="match status" value="1"/>
</dbReference>
<dbReference type="SMART" id="SM00091">
    <property type="entry name" value="PAS"/>
    <property type="match status" value="1"/>
</dbReference>
<keyword evidence="7" id="KW-0175">Coiled coil</keyword>
<dbReference type="Gene3D" id="3.30.450.20">
    <property type="entry name" value="PAS domain"/>
    <property type="match status" value="1"/>
</dbReference>
<dbReference type="PROSITE" id="PS50112">
    <property type="entry name" value="PAS"/>
    <property type="match status" value="1"/>
</dbReference>
<keyword evidence="1" id="KW-0597">Phosphoprotein</keyword>
<dbReference type="InterPro" id="IPR003661">
    <property type="entry name" value="HisK_dim/P_dom"/>
</dbReference>
<dbReference type="PROSITE" id="PS50113">
    <property type="entry name" value="PAC"/>
    <property type="match status" value="1"/>
</dbReference>
<dbReference type="PANTHER" id="PTHR43065:SF10">
    <property type="entry name" value="PEROXIDE STRESS-ACTIVATED HISTIDINE KINASE MAK3"/>
    <property type="match status" value="1"/>
</dbReference>
<dbReference type="SMART" id="SM00065">
    <property type="entry name" value="GAF"/>
    <property type="match status" value="1"/>
</dbReference>
<organism evidence="11">
    <name type="scientific">hydrothermal vent metagenome</name>
    <dbReference type="NCBI Taxonomy" id="652676"/>
    <lineage>
        <taxon>unclassified sequences</taxon>
        <taxon>metagenomes</taxon>
        <taxon>ecological metagenomes</taxon>
    </lineage>
</organism>
<evidence type="ECO:0000256" key="2">
    <source>
        <dbReference type="ARBA" id="ARBA00022679"/>
    </source>
</evidence>
<keyword evidence="3" id="KW-0547">Nucleotide-binding</keyword>
<reference evidence="11" key="1">
    <citation type="submission" date="2018-06" db="EMBL/GenBank/DDBJ databases">
        <authorList>
            <person name="Zhirakovskaya E."/>
        </authorList>
    </citation>
    <scope>NUCLEOTIDE SEQUENCE</scope>
</reference>
<keyword evidence="6" id="KW-0902">Two-component regulatory system</keyword>
<dbReference type="PANTHER" id="PTHR43065">
    <property type="entry name" value="SENSOR HISTIDINE KINASE"/>
    <property type="match status" value="1"/>
</dbReference>
<dbReference type="NCBIfam" id="TIGR00229">
    <property type="entry name" value="sensory_box"/>
    <property type="match status" value="1"/>
</dbReference>
<protein>
    <recommendedName>
        <fullName evidence="12">Histidine kinase</fullName>
    </recommendedName>
</protein>
<dbReference type="SUPFAM" id="SSF47384">
    <property type="entry name" value="Homodimeric domain of signal transducing histidine kinase"/>
    <property type="match status" value="1"/>
</dbReference>
<accession>A0A3B1BV84</accession>
<evidence type="ECO:0000256" key="3">
    <source>
        <dbReference type="ARBA" id="ARBA00022741"/>
    </source>
</evidence>
<dbReference type="InterPro" id="IPR029016">
    <property type="entry name" value="GAF-like_dom_sf"/>
</dbReference>
<sequence>MLQLRLKMSGKQSRVLELNNLTAQRNAEDTITELIKERDAYIEALSTSNAAFREKVKELSILKRIGESMKWNLDSERICKEIVDVIIDETNLENCSLWLVDHTRSYVELKAAKGQEDEETRYFSYNEPSPIRLALGEGSAGWVAFHGTSLLIEDVTKSDRFLQIETKSNIEIKSLLCLPIQSDKDVIGVINMSHPDIGAFSKENERALKLITNHAALAFANLFLLERIQSFNERLENIVAERTRDLRYSENKYRSFVEQAGDAIIIVERDSGAITEVNSRACEYSGYDKQELVGQTIGKLMGDQLRQNVMDVSSRGSGSINGHPLKRKSGSLLYVDISANTIKTQGGDVIHLIIRDISERRQFEDKLKDYSERLESLVEKRTGELKKAQSELLLATRMAALGELASSVAHEINNPLAVISGYAEDMLDKLENNGAAEKKDIDELSKGLKMVTNQADRCQEITRSLLDFTRSLDLTVAPVDLNYVVMQAIHTASHKSKSQQIKFETSLAEDMHDIDSDSSMIEQIVLNILNNAVDAVGADGIISVNTRFESVYMYIIISDTGLGIREEHLEKIFDPFFTTKPVGKGTGFGLSICHKLAERLNGAISVASEQGKGTKFTIRLPRTIS</sequence>
<dbReference type="AlphaFoldDB" id="A0A3B1BV84"/>
<gene>
    <name evidence="11" type="ORF">MNBD_NITROSPINAE03-1412</name>
</gene>
<keyword evidence="5" id="KW-0067">ATP-binding</keyword>
<evidence type="ECO:0008006" key="12">
    <source>
        <dbReference type="Google" id="ProtNLM"/>
    </source>
</evidence>
<dbReference type="Pfam" id="PF00512">
    <property type="entry name" value="HisKA"/>
    <property type="match status" value="1"/>
</dbReference>
<keyword evidence="2" id="KW-0808">Transferase</keyword>
<dbReference type="Pfam" id="PF13426">
    <property type="entry name" value="PAS_9"/>
    <property type="match status" value="1"/>
</dbReference>
<dbReference type="SMART" id="SM00388">
    <property type="entry name" value="HisKA"/>
    <property type="match status" value="1"/>
</dbReference>
<evidence type="ECO:0000256" key="6">
    <source>
        <dbReference type="ARBA" id="ARBA00023012"/>
    </source>
</evidence>
<dbReference type="CDD" id="cd00082">
    <property type="entry name" value="HisKA"/>
    <property type="match status" value="1"/>
</dbReference>
<dbReference type="InterPro" id="IPR036097">
    <property type="entry name" value="HisK_dim/P_sf"/>
</dbReference>
<feature type="domain" description="Histidine kinase" evidence="8">
    <location>
        <begin position="407"/>
        <end position="624"/>
    </location>
</feature>
<evidence type="ECO:0000259" key="9">
    <source>
        <dbReference type="PROSITE" id="PS50112"/>
    </source>
</evidence>
<dbReference type="InterPro" id="IPR035965">
    <property type="entry name" value="PAS-like_dom_sf"/>
</dbReference>
<dbReference type="InterPro" id="IPR003594">
    <property type="entry name" value="HATPase_dom"/>
</dbReference>
<dbReference type="EMBL" id="UOGB01000017">
    <property type="protein sequence ID" value="VAX15448.1"/>
    <property type="molecule type" value="Genomic_DNA"/>
</dbReference>
<name>A0A3B1BV84_9ZZZZ</name>
<dbReference type="InterPro" id="IPR000700">
    <property type="entry name" value="PAS-assoc_C"/>
</dbReference>
<dbReference type="InterPro" id="IPR004358">
    <property type="entry name" value="Sig_transdc_His_kin-like_C"/>
</dbReference>
<dbReference type="PROSITE" id="PS50109">
    <property type="entry name" value="HIS_KIN"/>
    <property type="match status" value="1"/>
</dbReference>
<dbReference type="CDD" id="cd00130">
    <property type="entry name" value="PAS"/>
    <property type="match status" value="1"/>
</dbReference>
<evidence type="ECO:0000259" key="10">
    <source>
        <dbReference type="PROSITE" id="PS50113"/>
    </source>
</evidence>
<dbReference type="Pfam" id="PF02518">
    <property type="entry name" value="HATPase_c"/>
    <property type="match status" value="1"/>
</dbReference>
<proteinExistence type="predicted"/>
<dbReference type="InterPro" id="IPR000014">
    <property type="entry name" value="PAS"/>
</dbReference>
<feature type="coiled-coil region" evidence="7">
    <location>
        <begin position="360"/>
        <end position="391"/>
    </location>
</feature>